<accession>A0AAI9XGV6</accession>
<sequence>MSEQLFREGTRPILPRDYHSFPQTAPPVFLFPPVAQRQNDAQPTNMRRLTRQPRNANHRQQVGNFWQLLSTLHDWYQAPAKLQYRCWHLRHGQISPPCHPFGRLPLAFAPAKDTGPRDHFGSLQEHRQHQNSGWADHHTTQPPKITITYGLWASFAGSGQQLLSKIHGEHFAYFLASIRHIPSAVWTLPTCRCLGTPATSSGYERG</sequence>
<comment type="caution">
    <text evidence="1">The sequence shown here is derived from an EMBL/GenBank/DDBJ whole genome shotgun (WGS) entry which is preliminary data.</text>
</comment>
<gene>
    <name evidence="1" type="ORF">CMEL01_08358</name>
</gene>
<evidence type="ECO:0000313" key="1">
    <source>
        <dbReference type="EMBL" id="KAK1449043.1"/>
    </source>
</evidence>
<evidence type="ECO:0000313" key="2">
    <source>
        <dbReference type="Proteomes" id="UP001239795"/>
    </source>
</evidence>
<organism evidence="1 2">
    <name type="scientific">Colletotrichum melonis</name>
    <dbReference type="NCBI Taxonomy" id="1209925"/>
    <lineage>
        <taxon>Eukaryota</taxon>
        <taxon>Fungi</taxon>
        <taxon>Dikarya</taxon>
        <taxon>Ascomycota</taxon>
        <taxon>Pezizomycotina</taxon>
        <taxon>Sordariomycetes</taxon>
        <taxon>Hypocreomycetidae</taxon>
        <taxon>Glomerellales</taxon>
        <taxon>Glomerellaceae</taxon>
        <taxon>Colletotrichum</taxon>
        <taxon>Colletotrichum acutatum species complex</taxon>
    </lineage>
</organism>
<reference evidence="1 2" key="1">
    <citation type="submission" date="2016-10" db="EMBL/GenBank/DDBJ databases">
        <title>The genome sequence of Colletotrichum fioriniae PJ7.</title>
        <authorList>
            <person name="Baroncelli R."/>
        </authorList>
    </citation>
    <scope>NUCLEOTIDE SEQUENCE [LARGE SCALE GENOMIC DNA]</scope>
    <source>
        <strain evidence="1">Col 31</strain>
    </source>
</reference>
<dbReference type="EMBL" id="MLGG01000068">
    <property type="protein sequence ID" value="KAK1449043.1"/>
    <property type="molecule type" value="Genomic_DNA"/>
</dbReference>
<protein>
    <submittedName>
        <fullName evidence="1">Uncharacterized protein</fullName>
    </submittedName>
</protein>
<proteinExistence type="predicted"/>
<name>A0AAI9XGV6_9PEZI</name>
<dbReference type="Proteomes" id="UP001239795">
    <property type="component" value="Unassembled WGS sequence"/>
</dbReference>
<keyword evidence="2" id="KW-1185">Reference proteome</keyword>
<dbReference type="AlphaFoldDB" id="A0AAI9XGV6"/>